<accession>A0ABW9MF00</accession>
<reference evidence="2 3" key="1">
    <citation type="journal article" date="2025" name="Anaerobe">
        <title>Description of Anaerococcus kampingiae sp. nov., Anaerococcus groningensis sp. nov., Anaerococcus martiniensis sp. nov., and Anaerococcus cruorum sp. nov., isolated from human clinical specimens.</title>
        <authorList>
            <person name="Boiten K.E."/>
            <person name="Meijer J."/>
            <person name="van Wezel E.M."/>
            <person name="Veloo A.C.M."/>
        </authorList>
    </citation>
    <scope>NUCLEOTIDE SEQUENCE [LARGE SCALE GENOMIC DNA]</scope>
    <source>
        <strain evidence="2 3">ENR0874</strain>
    </source>
</reference>
<keyword evidence="2" id="KW-0378">Hydrolase</keyword>
<dbReference type="Proteomes" id="UP001637994">
    <property type="component" value="Unassembled WGS sequence"/>
</dbReference>
<dbReference type="Gene3D" id="3.40.50.1820">
    <property type="entry name" value="alpha/beta hydrolase"/>
    <property type="match status" value="1"/>
</dbReference>
<protein>
    <submittedName>
        <fullName evidence="2">Alpha/beta fold hydrolase</fullName>
    </submittedName>
</protein>
<dbReference type="RefSeq" id="WP_106460663.1">
    <property type="nucleotide sequence ID" value="NZ_JBGMEF010000022.1"/>
</dbReference>
<dbReference type="InterPro" id="IPR022742">
    <property type="entry name" value="Hydrolase_4"/>
</dbReference>
<proteinExistence type="predicted"/>
<dbReference type="Pfam" id="PF12146">
    <property type="entry name" value="Hydrolase_4"/>
    <property type="match status" value="1"/>
</dbReference>
<dbReference type="SUPFAM" id="SSF53474">
    <property type="entry name" value="alpha/beta-Hydrolases"/>
    <property type="match status" value="1"/>
</dbReference>
<sequence>MKILIAVLILLMIPQLYYFRKERFYKSLLMASKYFKRLTIKEDESNEDLLLTNTDGNDIFVRIYKAENPKALVQLVHGMGEHGGNYDHFAKYLAKNGYLVAVSDHRGHGKSLSNTYPNGYMQRAEELVDDQVMLSKYLKETYPEKKLYMLGHSMGSMVVRLFLRKNDKLIDKLIVTGTVPGNPIAGLGVFFLNILCFYFGEKHESGIIDYIVGTGKGIDFISFDQENIRIKANDPLRISNFSLAYSRALIELNQKLTKARSYEVKNPDLEIYNLVGESDPITKGPKGVKSSLDFLKKLGYKNIKSKVYKNMKHEVLNETDKEIVYKDIIDIFDNKDLKY</sequence>
<dbReference type="GO" id="GO:0016787">
    <property type="term" value="F:hydrolase activity"/>
    <property type="evidence" value="ECO:0007669"/>
    <property type="project" value="UniProtKB-KW"/>
</dbReference>
<dbReference type="InterPro" id="IPR029058">
    <property type="entry name" value="AB_hydrolase_fold"/>
</dbReference>
<evidence type="ECO:0000313" key="3">
    <source>
        <dbReference type="Proteomes" id="UP001637994"/>
    </source>
</evidence>
<gene>
    <name evidence="2" type="ORF">ACCQ42_06755</name>
</gene>
<dbReference type="PANTHER" id="PTHR11614">
    <property type="entry name" value="PHOSPHOLIPASE-RELATED"/>
    <property type="match status" value="1"/>
</dbReference>
<keyword evidence="3" id="KW-1185">Reference proteome</keyword>
<feature type="domain" description="Serine aminopeptidase S33" evidence="1">
    <location>
        <begin position="68"/>
        <end position="320"/>
    </location>
</feature>
<evidence type="ECO:0000313" key="2">
    <source>
        <dbReference type="EMBL" id="MFO3667468.1"/>
    </source>
</evidence>
<dbReference type="InterPro" id="IPR051044">
    <property type="entry name" value="MAG_DAG_Lipase"/>
</dbReference>
<evidence type="ECO:0000259" key="1">
    <source>
        <dbReference type="Pfam" id="PF12146"/>
    </source>
</evidence>
<comment type="caution">
    <text evidence="2">The sequence shown here is derived from an EMBL/GenBank/DDBJ whole genome shotgun (WGS) entry which is preliminary data.</text>
</comment>
<dbReference type="EMBL" id="JBGMEF010000022">
    <property type="protein sequence ID" value="MFO3667468.1"/>
    <property type="molecule type" value="Genomic_DNA"/>
</dbReference>
<organism evidence="2 3">
    <name type="scientific">Anaerococcus kampingae</name>
    <dbReference type="NCBI Taxonomy" id="3115614"/>
    <lineage>
        <taxon>Bacteria</taxon>
        <taxon>Bacillati</taxon>
        <taxon>Bacillota</taxon>
        <taxon>Tissierellia</taxon>
        <taxon>Tissierellales</taxon>
        <taxon>Peptoniphilaceae</taxon>
        <taxon>Anaerococcus</taxon>
    </lineage>
</organism>
<name>A0ABW9MF00_9FIRM</name>